<dbReference type="RefSeq" id="WP_200338239.1">
    <property type="nucleotide sequence ID" value="NZ_CP066787.1"/>
</dbReference>
<dbReference type="KEGG" id="mlut:JET14_20680"/>
<protein>
    <submittedName>
        <fullName evidence="1">Uncharacterized protein</fullName>
    </submittedName>
</protein>
<dbReference type="AlphaFoldDB" id="A0A7T7KPB5"/>
<organism evidence="1 2">
    <name type="scientific">Martelella lutilitoris</name>
    <dbReference type="NCBI Taxonomy" id="2583532"/>
    <lineage>
        <taxon>Bacteria</taxon>
        <taxon>Pseudomonadati</taxon>
        <taxon>Pseudomonadota</taxon>
        <taxon>Alphaproteobacteria</taxon>
        <taxon>Hyphomicrobiales</taxon>
        <taxon>Aurantimonadaceae</taxon>
        <taxon>Martelella</taxon>
    </lineage>
</organism>
<evidence type="ECO:0000313" key="1">
    <source>
        <dbReference type="EMBL" id="QQM32869.1"/>
    </source>
</evidence>
<dbReference type="Proteomes" id="UP000596083">
    <property type="component" value="Plasmid plas-001"/>
</dbReference>
<sequence>MTTIFLKSTFEEPSETVRAAALRGEVAITEQADLTAEILMSHKGLITGN</sequence>
<gene>
    <name evidence="1" type="ORF">JET14_20680</name>
</gene>
<accession>A0A7T7KPB5</accession>
<geneLocation type="plasmid" evidence="1 2">
    <name>plas-001</name>
</geneLocation>
<reference evidence="1 2" key="1">
    <citation type="submission" date="2020-12" db="EMBL/GenBank/DDBJ databases">
        <authorList>
            <person name="Zheng R.K."/>
            <person name="Sun C.M."/>
        </authorList>
    </citation>
    <scope>NUCLEOTIDE SEQUENCE [LARGE SCALE GENOMIC DNA]</scope>
    <source>
        <strain evidence="1 2">ZRK001</strain>
        <plasmid evidence="1 2">plas-001</plasmid>
    </source>
</reference>
<proteinExistence type="predicted"/>
<name>A0A7T7KPB5_9HYPH</name>
<keyword evidence="1" id="KW-0614">Plasmid</keyword>
<evidence type="ECO:0000313" key="2">
    <source>
        <dbReference type="Proteomes" id="UP000596083"/>
    </source>
</evidence>
<dbReference type="EMBL" id="CP066787">
    <property type="protein sequence ID" value="QQM32869.1"/>
    <property type="molecule type" value="Genomic_DNA"/>
</dbReference>